<evidence type="ECO:0000256" key="1">
    <source>
        <dbReference type="ARBA" id="ARBA00004651"/>
    </source>
</evidence>
<sequence>MLSSGTPTAPAPPTATMSPRPSRIVRDLAGLTAVAVAGIAGFYLFPNDLGLLTRMVSAAFLVVSLDLLVGYAGVATLGQAAMFGLGAYAAANTNLAGVQEPLVMVLIGGLAGALGGLVSGAIVLRAHGLPRLVLTIAVVQLAHEAANKLSAWTGGSDGLSGLEPGPVLGLFRFDLYGRTGFLFSLVLLVITLAVLVRLTRSPFGLKVRAIGRDPGRVRTMGGAVLPTLLVVYTIAGLVAGMGGALEAIAAGVVGLDAISFERSATALVMLVLGGAGSLFGAVLGTVVFMGFEHIVSASNPFHWLIVVGVMLVAVVLFLPRGLGSAAAELQRLARIAGLGGAR</sequence>
<keyword evidence="2" id="KW-1003">Cell membrane</keyword>
<gene>
    <name evidence="8" type="ORF">ABS361_00680</name>
</gene>
<evidence type="ECO:0000256" key="2">
    <source>
        <dbReference type="ARBA" id="ARBA00022475"/>
    </source>
</evidence>
<dbReference type="RefSeq" id="WP_407049950.1">
    <property type="nucleotide sequence ID" value="NZ_CP158568.1"/>
</dbReference>
<feature type="transmembrane region" description="Helical" evidence="7">
    <location>
        <begin position="267"/>
        <end position="289"/>
    </location>
</feature>
<feature type="transmembrane region" description="Helical" evidence="7">
    <location>
        <begin position="28"/>
        <end position="45"/>
    </location>
</feature>
<dbReference type="InterPro" id="IPR001851">
    <property type="entry name" value="ABC_transp_permease"/>
</dbReference>
<dbReference type="KEGG" id="mflg:ABS361_00680"/>
<organism evidence="8">
    <name type="scientific">Methyloraptor flagellatus</name>
    <dbReference type="NCBI Taxonomy" id="3162530"/>
    <lineage>
        <taxon>Bacteria</taxon>
        <taxon>Pseudomonadati</taxon>
        <taxon>Pseudomonadota</taxon>
        <taxon>Alphaproteobacteria</taxon>
        <taxon>Hyphomicrobiales</taxon>
        <taxon>Ancalomicrobiaceae</taxon>
        <taxon>Methyloraptor</taxon>
    </lineage>
</organism>
<dbReference type="InterPro" id="IPR043428">
    <property type="entry name" value="LivM-like"/>
</dbReference>
<dbReference type="Pfam" id="PF02653">
    <property type="entry name" value="BPD_transp_2"/>
    <property type="match status" value="1"/>
</dbReference>
<keyword evidence="4 7" id="KW-1133">Transmembrane helix</keyword>
<feature type="transmembrane region" description="Helical" evidence="7">
    <location>
        <begin position="57"/>
        <end position="90"/>
    </location>
</feature>
<dbReference type="PANTHER" id="PTHR30482">
    <property type="entry name" value="HIGH-AFFINITY BRANCHED-CHAIN AMINO ACID TRANSPORT SYSTEM PERMEASE"/>
    <property type="match status" value="1"/>
</dbReference>
<feature type="transmembrane region" description="Helical" evidence="7">
    <location>
        <begin position="175"/>
        <end position="196"/>
    </location>
</feature>
<comment type="subcellular location">
    <subcellularLocation>
        <location evidence="1">Cell membrane</location>
        <topology evidence="1">Multi-pass membrane protein</topology>
    </subcellularLocation>
</comment>
<evidence type="ECO:0000256" key="5">
    <source>
        <dbReference type="ARBA" id="ARBA00023136"/>
    </source>
</evidence>
<evidence type="ECO:0000256" key="3">
    <source>
        <dbReference type="ARBA" id="ARBA00022692"/>
    </source>
</evidence>
<evidence type="ECO:0000256" key="4">
    <source>
        <dbReference type="ARBA" id="ARBA00022989"/>
    </source>
</evidence>
<feature type="transmembrane region" description="Helical" evidence="7">
    <location>
        <begin position="102"/>
        <end position="124"/>
    </location>
</feature>
<evidence type="ECO:0000256" key="7">
    <source>
        <dbReference type="SAM" id="Phobius"/>
    </source>
</evidence>
<dbReference type="AlphaFoldDB" id="A0AAU7XBQ1"/>
<evidence type="ECO:0000256" key="6">
    <source>
        <dbReference type="SAM" id="MobiDB-lite"/>
    </source>
</evidence>
<keyword evidence="3 7" id="KW-0812">Transmembrane</keyword>
<dbReference type="PANTHER" id="PTHR30482:SF17">
    <property type="entry name" value="ABC TRANSPORTER ATP-BINDING PROTEIN"/>
    <property type="match status" value="1"/>
</dbReference>
<dbReference type="GO" id="GO:0005886">
    <property type="term" value="C:plasma membrane"/>
    <property type="evidence" value="ECO:0007669"/>
    <property type="project" value="UniProtKB-SubCell"/>
</dbReference>
<dbReference type="GO" id="GO:0015658">
    <property type="term" value="F:branched-chain amino acid transmembrane transporter activity"/>
    <property type="evidence" value="ECO:0007669"/>
    <property type="project" value="InterPro"/>
</dbReference>
<reference evidence="8" key="1">
    <citation type="submission" date="2024-06" db="EMBL/GenBank/DDBJ databases">
        <title>Methylostella associata gen. nov., sp. nov., a novel Ancalomicrobiaceae-affiliated facultatively methylotrophic bacteria that feed on methanotrophs of the genus Methylococcus.</title>
        <authorList>
            <person name="Saltykova V."/>
            <person name="Danilova O.V."/>
            <person name="Oshkin I.Y."/>
            <person name="Belova S.E."/>
            <person name="Pimenov N.V."/>
            <person name="Dedysh S.N."/>
        </authorList>
    </citation>
    <scope>NUCLEOTIDE SEQUENCE</scope>
    <source>
        <strain evidence="8">S20</strain>
    </source>
</reference>
<protein>
    <submittedName>
        <fullName evidence="8">Branched-chain amino acid ABC transporter permease</fullName>
    </submittedName>
</protein>
<dbReference type="EMBL" id="CP158568">
    <property type="protein sequence ID" value="XBY44858.1"/>
    <property type="molecule type" value="Genomic_DNA"/>
</dbReference>
<name>A0AAU7XBQ1_9HYPH</name>
<evidence type="ECO:0000313" key="8">
    <source>
        <dbReference type="EMBL" id="XBY44858.1"/>
    </source>
</evidence>
<accession>A0AAU7XBQ1</accession>
<proteinExistence type="predicted"/>
<feature type="transmembrane region" description="Helical" evidence="7">
    <location>
        <begin position="301"/>
        <end position="322"/>
    </location>
</feature>
<feature type="region of interest" description="Disordered" evidence="6">
    <location>
        <begin position="1"/>
        <end position="20"/>
    </location>
</feature>
<keyword evidence="5 7" id="KW-0472">Membrane</keyword>
<dbReference type="CDD" id="cd06581">
    <property type="entry name" value="TM_PBP1_LivM_like"/>
    <property type="match status" value="1"/>
</dbReference>